<dbReference type="GO" id="GO:0003837">
    <property type="term" value="F:beta-ureidopropionase activity"/>
    <property type="evidence" value="ECO:0007669"/>
    <property type="project" value="TreeGrafter"/>
</dbReference>
<organism evidence="3 4">
    <name type="scientific">Aromia moschata</name>
    <dbReference type="NCBI Taxonomy" id="1265417"/>
    <lineage>
        <taxon>Eukaryota</taxon>
        <taxon>Metazoa</taxon>
        <taxon>Ecdysozoa</taxon>
        <taxon>Arthropoda</taxon>
        <taxon>Hexapoda</taxon>
        <taxon>Insecta</taxon>
        <taxon>Pterygota</taxon>
        <taxon>Neoptera</taxon>
        <taxon>Endopterygota</taxon>
        <taxon>Coleoptera</taxon>
        <taxon>Polyphaga</taxon>
        <taxon>Cucujiformia</taxon>
        <taxon>Chrysomeloidea</taxon>
        <taxon>Cerambycidae</taxon>
        <taxon>Cerambycinae</taxon>
        <taxon>Callichromatini</taxon>
        <taxon>Aromia</taxon>
    </lineage>
</organism>
<gene>
    <name evidence="3" type="ORF">NQ318_011274</name>
</gene>
<dbReference type="InterPro" id="IPR050345">
    <property type="entry name" value="Aliph_Amidase/BUP"/>
</dbReference>
<dbReference type="GO" id="GO:0033396">
    <property type="term" value="P:beta-alanine biosynthetic process via 3-ureidopropionate"/>
    <property type="evidence" value="ECO:0007669"/>
    <property type="project" value="TreeGrafter"/>
</dbReference>
<evidence type="ECO:0000259" key="2">
    <source>
        <dbReference type="PROSITE" id="PS50263"/>
    </source>
</evidence>
<dbReference type="Gene3D" id="3.60.110.10">
    <property type="entry name" value="Carbon-nitrogen hydrolase"/>
    <property type="match status" value="1"/>
</dbReference>
<keyword evidence="4" id="KW-1185">Reference proteome</keyword>
<dbReference type="AlphaFoldDB" id="A0AAV8YJE8"/>
<keyword evidence="1" id="KW-0378">Hydrolase</keyword>
<dbReference type="PANTHER" id="PTHR43674:SF2">
    <property type="entry name" value="BETA-UREIDOPROPIONASE"/>
    <property type="match status" value="1"/>
</dbReference>
<proteinExistence type="predicted"/>
<accession>A0AAV8YJE8</accession>
<dbReference type="InterPro" id="IPR036526">
    <property type="entry name" value="C-N_Hydrolase_sf"/>
</dbReference>
<dbReference type="EMBL" id="JAPWTK010000095">
    <property type="protein sequence ID" value="KAJ8950781.1"/>
    <property type="molecule type" value="Genomic_DNA"/>
</dbReference>
<dbReference type="SUPFAM" id="SSF56317">
    <property type="entry name" value="Carbon-nitrogen hydrolase"/>
    <property type="match status" value="1"/>
</dbReference>
<dbReference type="Proteomes" id="UP001162162">
    <property type="component" value="Unassembled WGS sequence"/>
</dbReference>
<evidence type="ECO:0000256" key="1">
    <source>
        <dbReference type="ARBA" id="ARBA00022801"/>
    </source>
</evidence>
<comment type="caution">
    <text evidence="3">The sequence shown here is derived from an EMBL/GenBank/DDBJ whole genome shotgun (WGS) entry which is preliminary data.</text>
</comment>
<dbReference type="PROSITE" id="PS50263">
    <property type="entry name" value="CN_HYDROLASE"/>
    <property type="match status" value="1"/>
</dbReference>
<protein>
    <recommendedName>
        <fullName evidence="2">CN hydrolase domain-containing protein</fullName>
    </recommendedName>
</protein>
<reference evidence="3" key="1">
    <citation type="journal article" date="2023" name="Insect Mol. Biol.">
        <title>Genome sequencing provides insights into the evolution of gene families encoding plant cell wall-degrading enzymes in longhorned beetles.</title>
        <authorList>
            <person name="Shin N.R."/>
            <person name="Okamura Y."/>
            <person name="Kirsch R."/>
            <person name="Pauchet Y."/>
        </authorList>
    </citation>
    <scope>NUCLEOTIDE SEQUENCE</scope>
    <source>
        <strain evidence="3">AMC_N1</strain>
    </source>
</reference>
<dbReference type="PANTHER" id="PTHR43674">
    <property type="entry name" value="NITRILASE C965.09-RELATED"/>
    <property type="match status" value="1"/>
</dbReference>
<feature type="domain" description="CN hydrolase" evidence="2">
    <location>
        <begin position="63"/>
        <end position="352"/>
    </location>
</feature>
<evidence type="ECO:0000313" key="3">
    <source>
        <dbReference type="EMBL" id="KAJ8950781.1"/>
    </source>
</evidence>
<dbReference type="InterPro" id="IPR003010">
    <property type="entry name" value="C-N_Hydrolase"/>
</dbReference>
<dbReference type="Pfam" id="PF00795">
    <property type="entry name" value="CN_hydrolase"/>
    <property type="match status" value="1"/>
</dbReference>
<name>A0AAV8YJE8_9CUCU</name>
<sequence>MVEILTKERKEDFEKVQAILYGKQTHEIKVSDEVKKLSSLYQIEVVSCGFNCKEEQLRSRRVIRVGLFQHQHPVPTSSPIKETRDATFKLAQQVIELASKGGVNVFCFQEAWNVYEKREICRLRFAHEKKTPWCEYAESAEHGPTTSYLAELAKQYNMVIISPILERDHVHGETIWNTAVVIDNHGDYLGKHRKNHIPRVGDFNESTYYFEGNTGHPVFETEFGKIAINICYGRHHPLNWLMFGLNGAEVVFNPSATIGELSEPLWGIEARNAAVANSYFTCAINRVGTEVFDHEFTSRRWKICTQKFRTFLWVQLRSCTKWVKNSCNMRSVRILPGLSRTKNGLLIAELDLNLCRQIKDHWGFQMTQRLPMYAELLNKVITPDFVPQIVTKK</sequence>
<evidence type="ECO:0000313" key="4">
    <source>
        <dbReference type="Proteomes" id="UP001162162"/>
    </source>
</evidence>